<dbReference type="Gene3D" id="1.20.120.350">
    <property type="entry name" value="Voltage-gated potassium channels. Chain C"/>
    <property type="match status" value="1"/>
</dbReference>
<feature type="compositionally biased region" description="Polar residues" evidence="5">
    <location>
        <begin position="692"/>
        <end position="703"/>
    </location>
</feature>
<feature type="compositionally biased region" description="Polar residues" evidence="5">
    <location>
        <begin position="405"/>
        <end position="415"/>
    </location>
</feature>
<feature type="compositionally biased region" description="Pro residues" evidence="5">
    <location>
        <begin position="992"/>
        <end position="1001"/>
    </location>
</feature>
<evidence type="ECO:0000256" key="3">
    <source>
        <dbReference type="ARBA" id="ARBA00022989"/>
    </source>
</evidence>
<feature type="region of interest" description="Disordered" evidence="5">
    <location>
        <begin position="883"/>
        <end position="1014"/>
    </location>
</feature>
<dbReference type="OrthoDB" id="429183at2759"/>
<evidence type="ECO:0000256" key="1">
    <source>
        <dbReference type="ARBA" id="ARBA00004141"/>
    </source>
</evidence>
<keyword evidence="2 6" id="KW-0812">Transmembrane</keyword>
<dbReference type="PANTHER" id="PTHR38483:SF1">
    <property type="entry name" value="ION TRANSPORT DOMAIN-CONTAINING PROTEIN"/>
    <property type="match status" value="1"/>
</dbReference>
<feature type="region of interest" description="Disordered" evidence="5">
    <location>
        <begin position="1"/>
        <end position="33"/>
    </location>
</feature>
<dbReference type="PANTHER" id="PTHR38483">
    <property type="entry name" value="CHROMOSOME 1, WHOLE GENOME SHOTGUN SEQUENCE"/>
    <property type="match status" value="1"/>
</dbReference>
<feature type="region of interest" description="Disordered" evidence="5">
    <location>
        <begin position="265"/>
        <end position="296"/>
    </location>
</feature>
<feature type="compositionally biased region" description="Polar residues" evidence="5">
    <location>
        <begin position="770"/>
        <end position="786"/>
    </location>
</feature>
<feature type="transmembrane region" description="Helical" evidence="6">
    <location>
        <begin position="87"/>
        <end position="110"/>
    </location>
</feature>
<feature type="compositionally biased region" description="Polar residues" evidence="5">
    <location>
        <begin position="910"/>
        <end position="941"/>
    </location>
</feature>
<evidence type="ECO:0000256" key="2">
    <source>
        <dbReference type="ARBA" id="ARBA00022692"/>
    </source>
</evidence>
<feature type="transmembrane region" description="Helical" evidence="6">
    <location>
        <begin position="122"/>
        <end position="141"/>
    </location>
</feature>
<keyword evidence="4 6" id="KW-0472">Membrane</keyword>
<feature type="compositionally biased region" description="Low complexity" evidence="5">
    <location>
        <begin position="668"/>
        <end position="686"/>
    </location>
</feature>
<proteinExistence type="predicted"/>
<keyword evidence="3 6" id="KW-1133">Transmembrane helix</keyword>
<feature type="compositionally biased region" description="Basic and acidic residues" evidence="5">
    <location>
        <begin position="277"/>
        <end position="287"/>
    </location>
</feature>
<gene>
    <name evidence="8" type="ORF">CVT26_002052</name>
</gene>
<feature type="transmembrane region" description="Helical" evidence="6">
    <location>
        <begin position="62"/>
        <end position="81"/>
    </location>
</feature>
<feature type="compositionally biased region" description="Pro residues" evidence="5">
    <location>
        <begin position="553"/>
        <end position="565"/>
    </location>
</feature>
<name>A0A409VBW3_9AGAR</name>
<feature type="compositionally biased region" description="Low complexity" evidence="5">
    <location>
        <begin position="429"/>
        <end position="441"/>
    </location>
</feature>
<reference evidence="8 9" key="1">
    <citation type="journal article" date="2018" name="Evol. Lett.">
        <title>Horizontal gene cluster transfer increased hallucinogenic mushroom diversity.</title>
        <authorList>
            <person name="Reynolds H.T."/>
            <person name="Vijayakumar V."/>
            <person name="Gluck-Thaler E."/>
            <person name="Korotkin H.B."/>
            <person name="Matheny P.B."/>
            <person name="Slot J.C."/>
        </authorList>
    </citation>
    <scope>NUCLEOTIDE SEQUENCE [LARGE SCALE GENOMIC DNA]</scope>
    <source>
        <strain evidence="8 9">SRW20</strain>
    </source>
</reference>
<feature type="domain" description="Ion transport" evidence="7">
    <location>
        <begin position="62"/>
        <end position="149"/>
    </location>
</feature>
<dbReference type="InParanoid" id="A0A409VBW3"/>
<feature type="compositionally biased region" description="Polar residues" evidence="5">
    <location>
        <begin position="646"/>
        <end position="655"/>
    </location>
</feature>
<evidence type="ECO:0000259" key="7">
    <source>
        <dbReference type="Pfam" id="PF00520"/>
    </source>
</evidence>
<organism evidence="8 9">
    <name type="scientific">Gymnopilus dilepis</name>
    <dbReference type="NCBI Taxonomy" id="231916"/>
    <lineage>
        <taxon>Eukaryota</taxon>
        <taxon>Fungi</taxon>
        <taxon>Dikarya</taxon>
        <taxon>Basidiomycota</taxon>
        <taxon>Agaricomycotina</taxon>
        <taxon>Agaricomycetes</taxon>
        <taxon>Agaricomycetidae</taxon>
        <taxon>Agaricales</taxon>
        <taxon>Agaricineae</taxon>
        <taxon>Hymenogastraceae</taxon>
        <taxon>Gymnopilus</taxon>
    </lineage>
</organism>
<feature type="compositionally biased region" description="Low complexity" evidence="5">
    <location>
        <begin position="731"/>
        <end position="748"/>
    </location>
</feature>
<feature type="compositionally biased region" description="Polar residues" evidence="5">
    <location>
        <begin position="1002"/>
        <end position="1014"/>
    </location>
</feature>
<feature type="compositionally biased region" description="Basic and acidic residues" evidence="5">
    <location>
        <begin position="7"/>
        <end position="21"/>
    </location>
</feature>
<dbReference type="InterPro" id="IPR027359">
    <property type="entry name" value="Volt_channel_dom_sf"/>
</dbReference>
<dbReference type="InterPro" id="IPR005821">
    <property type="entry name" value="Ion_trans_dom"/>
</dbReference>
<dbReference type="Proteomes" id="UP000284706">
    <property type="component" value="Unassembled WGS sequence"/>
</dbReference>
<sequence length="1073" mass="116247">MSYSTLQDRDLEHGEENDSLNRDTPTVSGPPPPVATRSIYALTRSEIARGVANRFVHSRTYIFLYLGMAALSVTTVVLSLTDGCPGLPFYILEIIINTSMILEVGIRFVALGKQFWRSPFNVVDLILTIFCALTLLVLAFAKCGAGSKEEELFDTLLLVARNVLQFGRLAAVMRQSGQSIFSRPKPIDINAARRAGFMDLEFESEDELDGELSRPLVRNSVLFEAEQERAQNEGQEAFTPMPRAAQAPDCTLFFRMPAALSPAEPSKTWWSLSRSPSSKDLRQKYEQEGEAQPAKVSKKLNSFVSAIGFKSKKPPAPTLAIQDPPSYADHVSPLPSPNPVSPISPRPSKAASSTRSRVDSLEPRTPNDFIRDRRMSLLTLSDTDPFAGRPMIVPNNLPPDPNRLSAYSNSSVNDLSQKRGDVPPFNRVSYASSSSNSNYHSPDFPPVPAIAPGKASEVRQLHTKRSMGSLQLKRPDPLLRQASMTSSQTSTASSTGPSSASTAPRKGQTDSGPTRPKMRARGMTDGGGITRAGFFVDEHPPLRKPSQKVNSPAFPPPSPEIPSAPGPSASPRVVVRQASSSRLHTPPSAPPTHRLPSPPQLSKGSKKQQSDSQTKSASSSCVSFSSAISLTNEMFANPAIEKRASGRSNYSQTTFGDLEGPYNDRGSKMASSSSKTLKKMSSQSSLSRRDNVASNATPKTSPDPSEKGFRKQRSFYHPRLPIPSIPLPVRASTSSGSSPFPSAAADSGHSPSVEQRRGSTASSLGRKRLFSNNSTHNRPSTAQPVSTVEDDKLSLFSLRSDNDSHLLPYKPWSTSTVYSTSSPSFWDEGASEVLPRSPIRSVPDYTPQAIMSKADLAKLDSEDSTSTFPATRTRGFSILSASTVASSHLSRDQDSEVIPIGLSPPPPSSRQSGKQLSLRMSSNSYTGRPSGSKPLSPNSVADSLFSGDDHDDGRRMQPISSPISQETLRPSSPASTAMTSLPPPPRRHRPTPLQPTDPPPSSRASSIKKTGSVRSMVTMEKAIHRRSIMKKPSFLDFGAETDDETSEEAVDPRMTSSFLDMARESFETARSDD</sequence>
<feature type="compositionally biased region" description="Pro residues" evidence="5">
    <location>
        <begin position="334"/>
        <end position="345"/>
    </location>
</feature>
<accession>A0A409VBW3</accession>
<protein>
    <recommendedName>
        <fullName evidence="7">Ion transport domain-containing protein</fullName>
    </recommendedName>
</protein>
<comment type="caution">
    <text evidence="8">The sequence shown here is derived from an EMBL/GenBank/DDBJ whole genome shotgun (WGS) entry which is preliminary data.</text>
</comment>
<evidence type="ECO:0000313" key="8">
    <source>
        <dbReference type="EMBL" id="PPQ64513.1"/>
    </source>
</evidence>
<evidence type="ECO:0000256" key="6">
    <source>
        <dbReference type="SAM" id="Phobius"/>
    </source>
</evidence>
<evidence type="ECO:0000313" key="9">
    <source>
        <dbReference type="Proteomes" id="UP000284706"/>
    </source>
</evidence>
<dbReference type="EMBL" id="NHYE01005666">
    <property type="protein sequence ID" value="PPQ64513.1"/>
    <property type="molecule type" value="Genomic_DNA"/>
</dbReference>
<dbReference type="Pfam" id="PF00520">
    <property type="entry name" value="Ion_trans"/>
    <property type="match status" value="1"/>
</dbReference>
<dbReference type="AlphaFoldDB" id="A0A409VBW3"/>
<dbReference type="GO" id="GO:0016020">
    <property type="term" value="C:membrane"/>
    <property type="evidence" value="ECO:0007669"/>
    <property type="project" value="UniProtKB-SubCell"/>
</dbReference>
<feature type="region of interest" description="Disordered" evidence="5">
    <location>
        <begin position="313"/>
        <end position="623"/>
    </location>
</feature>
<evidence type="ECO:0000256" key="5">
    <source>
        <dbReference type="SAM" id="MobiDB-lite"/>
    </source>
</evidence>
<evidence type="ECO:0000256" key="4">
    <source>
        <dbReference type="ARBA" id="ARBA00023136"/>
    </source>
</evidence>
<dbReference type="STRING" id="231916.A0A409VBW3"/>
<feature type="compositionally biased region" description="Low complexity" evidence="5">
    <location>
        <begin position="610"/>
        <end position="623"/>
    </location>
</feature>
<feature type="compositionally biased region" description="Low complexity" evidence="5">
    <location>
        <begin position="482"/>
        <end position="503"/>
    </location>
</feature>
<feature type="region of interest" description="Disordered" evidence="5">
    <location>
        <begin position="640"/>
        <end position="788"/>
    </location>
</feature>
<comment type="subcellular location">
    <subcellularLocation>
        <location evidence="1">Membrane</location>
        <topology evidence="1">Multi-pass membrane protein</topology>
    </subcellularLocation>
</comment>
<feature type="compositionally biased region" description="Polar residues" evidence="5">
    <location>
        <begin position="958"/>
        <end position="979"/>
    </location>
</feature>
<keyword evidence="9" id="KW-1185">Reference proteome</keyword>
<feature type="compositionally biased region" description="Polar residues" evidence="5">
    <location>
        <begin position="749"/>
        <end position="763"/>
    </location>
</feature>